<organism evidence="3 4">
    <name type="scientific">Pleomassaria siparia CBS 279.74</name>
    <dbReference type="NCBI Taxonomy" id="1314801"/>
    <lineage>
        <taxon>Eukaryota</taxon>
        <taxon>Fungi</taxon>
        <taxon>Dikarya</taxon>
        <taxon>Ascomycota</taxon>
        <taxon>Pezizomycotina</taxon>
        <taxon>Dothideomycetes</taxon>
        <taxon>Pleosporomycetidae</taxon>
        <taxon>Pleosporales</taxon>
        <taxon>Pleomassariaceae</taxon>
        <taxon>Pleomassaria</taxon>
    </lineage>
</organism>
<evidence type="ECO:0000259" key="2">
    <source>
        <dbReference type="PROSITE" id="PS50089"/>
    </source>
</evidence>
<keyword evidence="4" id="KW-1185">Reference proteome</keyword>
<sequence>MASNDAPPTHISHIARPVVSPDEIKDEHCPICLEDFATPQQAVRLVCGHLIDPECLDTWIKSLSGQYNTCILCRTELFPKRHYEPSEFMREYTRVLDTTSTLPLEIDMLRSDLEELAELLCDLVPNRSANVVPGDGTLSP</sequence>
<evidence type="ECO:0000313" key="4">
    <source>
        <dbReference type="Proteomes" id="UP000799428"/>
    </source>
</evidence>
<reference evidence="3" key="1">
    <citation type="journal article" date="2020" name="Stud. Mycol.">
        <title>101 Dothideomycetes genomes: a test case for predicting lifestyles and emergence of pathogens.</title>
        <authorList>
            <person name="Haridas S."/>
            <person name="Albert R."/>
            <person name="Binder M."/>
            <person name="Bloem J."/>
            <person name="Labutti K."/>
            <person name="Salamov A."/>
            <person name="Andreopoulos B."/>
            <person name="Baker S."/>
            <person name="Barry K."/>
            <person name="Bills G."/>
            <person name="Bluhm B."/>
            <person name="Cannon C."/>
            <person name="Castanera R."/>
            <person name="Culley D."/>
            <person name="Daum C."/>
            <person name="Ezra D."/>
            <person name="Gonzalez J."/>
            <person name="Henrissat B."/>
            <person name="Kuo A."/>
            <person name="Liang C."/>
            <person name="Lipzen A."/>
            <person name="Lutzoni F."/>
            <person name="Magnuson J."/>
            <person name="Mondo S."/>
            <person name="Nolan M."/>
            <person name="Ohm R."/>
            <person name="Pangilinan J."/>
            <person name="Park H.-J."/>
            <person name="Ramirez L."/>
            <person name="Alfaro M."/>
            <person name="Sun H."/>
            <person name="Tritt A."/>
            <person name="Yoshinaga Y."/>
            <person name="Zwiers L.-H."/>
            <person name="Turgeon B."/>
            <person name="Goodwin S."/>
            <person name="Spatafora J."/>
            <person name="Crous P."/>
            <person name="Grigoriev I."/>
        </authorList>
    </citation>
    <scope>NUCLEOTIDE SEQUENCE</scope>
    <source>
        <strain evidence="3">CBS 279.74</strain>
    </source>
</reference>
<dbReference type="Gene3D" id="3.30.40.10">
    <property type="entry name" value="Zinc/RING finger domain, C3HC4 (zinc finger)"/>
    <property type="match status" value="1"/>
</dbReference>
<dbReference type="Pfam" id="PF13639">
    <property type="entry name" value="zf-RING_2"/>
    <property type="match status" value="1"/>
</dbReference>
<dbReference type="EMBL" id="MU005790">
    <property type="protein sequence ID" value="KAF2703064.1"/>
    <property type="molecule type" value="Genomic_DNA"/>
</dbReference>
<dbReference type="InterPro" id="IPR001841">
    <property type="entry name" value="Znf_RING"/>
</dbReference>
<dbReference type="AlphaFoldDB" id="A0A6G1JR19"/>
<accession>A0A6G1JR19</accession>
<feature type="domain" description="RING-type" evidence="2">
    <location>
        <begin position="29"/>
        <end position="74"/>
    </location>
</feature>
<name>A0A6G1JR19_9PLEO</name>
<gene>
    <name evidence="3" type="ORF">K504DRAFT_463898</name>
</gene>
<evidence type="ECO:0000256" key="1">
    <source>
        <dbReference type="PROSITE-ProRule" id="PRU00175"/>
    </source>
</evidence>
<keyword evidence="1" id="KW-0862">Zinc</keyword>
<proteinExistence type="predicted"/>
<dbReference type="InterPro" id="IPR013083">
    <property type="entry name" value="Znf_RING/FYVE/PHD"/>
</dbReference>
<protein>
    <recommendedName>
        <fullName evidence="2">RING-type domain-containing protein</fullName>
    </recommendedName>
</protein>
<dbReference type="PROSITE" id="PS50089">
    <property type="entry name" value="ZF_RING_2"/>
    <property type="match status" value="1"/>
</dbReference>
<dbReference type="SUPFAM" id="SSF57850">
    <property type="entry name" value="RING/U-box"/>
    <property type="match status" value="1"/>
</dbReference>
<dbReference type="GO" id="GO:0008270">
    <property type="term" value="F:zinc ion binding"/>
    <property type="evidence" value="ECO:0007669"/>
    <property type="project" value="UniProtKB-KW"/>
</dbReference>
<dbReference type="Proteomes" id="UP000799428">
    <property type="component" value="Unassembled WGS sequence"/>
</dbReference>
<dbReference type="SMART" id="SM00184">
    <property type="entry name" value="RING"/>
    <property type="match status" value="1"/>
</dbReference>
<keyword evidence="1" id="KW-0863">Zinc-finger</keyword>
<keyword evidence="1" id="KW-0479">Metal-binding</keyword>
<dbReference type="OrthoDB" id="3800345at2759"/>
<evidence type="ECO:0000313" key="3">
    <source>
        <dbReference type="EMBL" id="KAF2703064.1"/>
    </source>
</evidence>